<reference evidence="3" key="1">
    <citation type="journal article" date="2015" name="PLoS Genet.">
        <title>The dynamic genome and transcriptome of the human fungal pathogen Blastomyces and close relative Emmonsia.</title>
        <authorList>
            <person name="Munoz J.F."/>
            <person name="Gauthier G.M."/>
            <person name="Desjardins C.A."/>
            <person name="Gallo J.E."/>
            <person name="Holder J."/>
            <person name="Sullivan T.D."/>
            <person name="Marty A.J."/>
            <person name="Carmen J.C."/>
            <person name="Chen Z."/>
            <person name="Ding L."/>
            <person name="Gujja S."/>
            <person name="Magrini V."/>
            <person name="Misas E."/>
            <person name="Mitreva M."/>
            <person name="Priest M."/>
            <person name="Saif S."/>
            <person name="Whiston E.A."/>
            <person name="Young S."/>
            <person name="Zeng Q."/>
            <person name="Goldman W.E."/>
            <person name="Mardis E.R."/>
            <person name="Taylor J.W."/>
            <person name="McEwen J.G."/>
            <person name="Clay O.K."/>
            <person name="Klein B.S."/>
            <person name="Cuomo C.A."/>
        </authorList>
    </citation>
    <scope>NUCLEOTIDE SEQUENCE [LARGE SCALE GENOMIC DNA]</scope>
    <source>
        <strain evidence="3">SLH14081</strain>
    </source>
</reference>
<evidence type="ECO:0000313" key="3">
    <source>
        <dbReference type="Proteomes" id="UP000002038"/>
    </source>
</evidence>
<dbReference type="EMBL" id="GG657448">
    <property type="protein sequence ID" value="OAT04192.1"/>
    <property type="molecule type" value="Genomic_DNA"/>
</dbReference>
<dbReference type="PANTHER" id="PTHR47807">
    <property type="entry name" value="PROTEIN TBF1"/>
    <property type="match status" value="1"/>
</dbReference>
<dbReference type="Gene3D" id="1.10.10.60">
    <property type="entry name" value="Homeodomain-like"/>
    <property type="match status" value="1"/>
</dbReference>
<dbReference type="AlphaFoldDB" id="A0A179UCD6"/>
<dbReference type="InterPro" id="IPR052833">
    <property type="entry name" value="Telomeric_DNA-bd_trans-reg"/>
</dbReference>
<feature type="compositionally biased region" description="Polar residues" evidence="1">
    <location>
        <begin position="450"/>
        <end position="465"/>
    </location>
</feature>
<evidence type="ECO:0000256" key="1">
    <source>
        <dbReference type="SAM" id="MobiDB-lite"/>
    </source>
</evidence>
<dbReference type="STRING" id="559298.A0A179UCD6"/>
<keyword evidence="3" id="KW-1185">Reference proteome</keyword>
<dbReference type="CDD" id="cd11660">
    <property type="entry name" value="SANT_TRF"/>
    <property type="match status" value="1"/>
</dbReference>
<accession>A0A179UCD6</accession>
<sequence>MPAATRATSVRAQWKSASKQPPNLPRSTRQTRSRSRELGGIDHAPASPSKSVATSVNSDDSDVDLSHTPVKNNRAGNVRSKTRNYELSPVYESPRKNAAGRFNTDLTRQNSRRSERSVPESPVDHFNITGTTLLATDSEHESRELDPSIMIEALPDLDTSTKNALRILVPQAFSLTTLLKNLKNATFRARVKRIRDTFETQKKYFGGQHFITVEAAVNMLPSLKHIPWYPDEFIQKANLVQFALDLIPLRGNMSPFSEYHLSDLDESFPALFISSFLSPEDDRITTPGQSALLDETFQLGLELRTQRAIAELRSGEQEINVEFAPDSILETVFTAFAKSGDESERLLGWKISGLRDEGGGIPERFYEKVLERRASIRKTFNVDETTTFVHFDELESTFPWSEFVVQACKWIRMRANEIDEQLEKQASLNEAVEILQIEVDRRSSLDQQSIASIPKSTTSAPSVTDTVGVEQADVQKPQITESTSTRKSMLSIGKGFFKSKAFVSHLVNLQARVGSAASNVRVDQPSGSPQTEAVAAARDSTPHVNDGEQSPSRLSGSHKASAHGFRQSSTPGERTRPALLGGSPRPSPSEIVKIAERQRLATSSQRQRPTFKTPPAAFIDRQADARRLSPIGSSQLASSDRSRLIGRSKKRHASEVEEDEGHAEERTQFSEEEGFEADTRNIRVEKKRASIAGLQGRKRRRVETATPCPSATPPRQSQNLESRQGGRVESESVEFTNVVGNIPPASTAPEINRRVRKPGGGRIPWSVDECNQLKNMIVRYGPKWAKIKQVDDSLEHPKLIIRDQVNLKDKARQMAVDYYKAGQPLPENFEKVPLKTEDKRKLREMGITIFEDMLERD</sequence>
<feature type="compositionally biased region" description="Basic and acidic residues" evidence="1">
    <location>
        <begin position="677"/>
        <end position="688"/>
    </location>
</feature>
<feature type="compositionally biased region" description="Polar residues" evidence="1">
    <location>
        <begin position="600"/>
        <end position="610"/>
    </location>
</feature>
<dbReference type="PANTHER" id="PTHR47807:SF1">
    <property type="entry name" value="PROTEIN TBF1"/>
    <property type="match status" value="1"/>
</dbReference>
<dbReference type="GO" id="GO:0010833">
    <property type="term" value="P:telomere maintenance via telomere lengthening"/>
    <property type="evidence" value="ECO:0007669"/>
    <property type="project" value="TreeGrafter"/>
</dbReference>
<name>A0A179UCD6_BLAGS</name>
<organism evidence="2 3">
    <name type="scientific">Blastomyces gilchristii (strain SLH14081)</name>
    <name type="common">Blastomyces dermatitidis</name>
    <dbReference type="NCBI Taxonomy" id="559298"/>
    <lineage>
        <taxon>Eukaryota</taxon>
        <taxon>Fungi</taxon>
        <taxon>Dikarya</taxon>
        <taxon>Ascomycota</taxon>
        <taxon>Pezizomycotina</taxon>
        <taxon>Eurotiomycetes</taxon>
        <taxon>Eurotiomycetidae</taxon>
        <taxon>Onygenales</taxon>
        <taxon>Ajellomycetaceae</taxon>
        <taxon>Blastomyces</taxon>
    </lineage>
</organism>
<dbReference type="OrthoDB" id="5398572at2759"/>
<feature type="compositionally biased region" description="Polar residues" evidence="1">
    <location>
        <begin position="707"/>
        <end position="722"/>
    </location>
</feature>
<gene>
    <name evidence="2" type="ORF">BDBG_00802</name>
</gene>
<feature type="region of interest" description="Disordered" evidence="1">
    <location>
        <begin position="450"/>
        <end position="485"/>
    </location>
</feature>
<proteinExistence type="predicted"/>
<dbReference type="KEGG" id="bgh:BDBG_00802"/>
<dbReference type="GeneID" id="8508294"/>
<keyword evidence="2" id="KW-0238">DNA-binding</keyword>
<dbReference type="RefSeq" id="XP_002629556.1">
    <property type="nucleotide sequence ID" value="XM_002629510.2"/>
</dbReference>
<protein>
    <submittedName>
        <fullName evidence="2">Myb-like DNA-binding protein</fullName>
    </submittedName>
</protein>
<feature type="region of interest" description="Disordered" evidence="1">
    <location>
        <begin position="517"/>
        <end position="730"/>
    </location>
</feature>
<evidence type="ECO:0000313" key="2">
    <source>
        <dbReference type="EMBL" id="OAT04192.1"/>
    </source>
</evidence>
<feature type="region of interest" description="Disordered" evidence="1">
    <location>
        <begin position="1"/>
        <end position="141"/>
    </location>
</feature>
<feature type="compositionally biased region" description="Polar residues" evidence="1">
    <location>
        <begin position="1"/>
        <end position="21"/>
    </location>
</feature>
<dbReference type="Proteomes" id="UP000002038">
    <property type="component" value="Unassembled WGS sequence"/>
</dbReference>
<dbReference type="GO" id="GO:0003691">
    <property type="term" value="F:double-stranded telomeric DNA binding"/>
    <property type="evidence" value="ECO:0007669"/>
    <property type="project" value="TreeGrafter"/>
</dbReference>
<dbReference type="VEuPathDB" id="FungiDB:BDBG_00802"/>